<evidence type="ECO:0000313" key="1">
    <source>
        <dbReference type="EMBL" id="MBW79209.1"/>
    </source>
</evidence>
<name>A0A2M4DNU8_ANODA</name>
<accession>A0A2M4DNU8</accession>
<sequence>MHLTAIATSTVGVRTVCCITATIYIIAHIAATTNASGIHHCGTPNIHRHLHFFFPSARIPSRSIRHNPGLLLLLML</sequence>
<reference evidence="1" key="1">
    <citation type="submission" date="2018-01" db="EMBL/GenBank/DDBJ databases">
        <title>An insight into the sialome of Amazonian anophelines.</title>
        <authorList>
            <person name="Ribeiro J.M."/>
            <person name="Scarpassa V."/>
            <person name="Calvo E."/>
        </authorList>
    </citation>
    <scope>NUCLEOTIDE SEQUENCE</scope>
</reference>
<protein>
    <submittedName>
        <fullName evidence="1">Putative secreted protein</fullName>
    </submittedName>
</protein>
<organism evidence="1">
    <name type="scientific">Anopheles darlingi</name>
    <name type="common">Mosquito</name>
    <dbReference type="NCBI Taxonomy" id="43151"/>
    <lineage>
        <taxon>Eukaryota</taxon>
        <taxon>Metazoa</taxon>
        <taxon>Ecdysozoa</taxon>
        <taxon>Arthropoda</taxon>
        <taxon>Hexapoda</taxon>
        <taxon>Insecta</taxon>
        <taxon>Pterygota</taxon>
        <taxon>Neoptera</taxon>
        <taxon>Endopterygota</taxon>
        <taxon>Diptera</taxon>
        <taxon>Nematocera</taxon>
        <taxon>Culicoidea</taxon>
        <taxon>Culicidae</taxon>
        <taxon>Anophelinae</taxon>
        <taxon>Anopheles</taxon>
    </lineage>
</organism>
<dbReference type="AlphaFoldDB" id="A0A2M4DNU8"/>
<proteinExistence type="predicted"/>
<dbReference type="EMBL" id="GGFL01015031">
    <property type="protein sequence ID" value="MBW79209.1"/>
    <property type="molecule type" value="Transcribed_RNA"/>
</dbReference>